<feature type="binding site" evidence="14">
    <location>
        <position position="186"/>
    </location>
    <ligand>
        <name>substrate</name>
    </ligand>
</feature>
<dbReference type="GO" id="GO:0008703">
    <property type="term" value="F:5-amino-6-(5-phosphoribosylamino)uracil reductase activity"/>
    <property type="evidence" value="ECO:0007669"/>
    <property type="project" value="UniProtKB-EC"/>
</dbReference>
<proteinExistence type="inferred from homology"/>
<feature type="binding site" evidence="15">
    <location>
        <position position="51"/>
    </location>
    <ligand>
        <name>Zn(2+)</name>
        <dbReference type="ChEBI" id="CHEBI:29105"/>
        <note>catalytic</note>
    </ligand>
</feature>
<feature type="active site" description="Proton donor" evidence="13">
    <location>
        <position position="53"/>
    </location>
</feature>
<keyword evidence="7 12" id="KW-0479">Metal-binding</keyword>
<reference evidence="17" key="1">
    <citation type="submission" date="2020-05" db="EMBL/GenBank/DDBJ databases">
        <title>Genomic Encyclopedia of Type Strains, Phase IV (KMG-V): Genome sequencing to study the core and pangenomes of soil and plant-associated prokaryotes.</title>
        <authorList>
            <person name="Whitman W."/>
        </authorList>
    </citation>
    <scope>NUCLEOTIDE SEQUENCE</scope>
    <source>
        <strain evidence="17">16F</strain>
    </source>
</reference>
<dbReference type="GO" id="GO:0008835">
    <property type="term" value="F:diaminohydroxyphosphoribosylaminopyrimidine deaminase activity"/>
    <property type="evidence" value="ECO:0007669"/>
    <property type="project" value="UniProtKB-EC"/>
</dbReference>
<keyword evidence="18" id="KW-1185">Reference proteome</keyword>
<feature type="domain" description="CMP/dCMP-type deaminase" evidence="16">
    <location>
        <begin position="2"/>
        <end position="126"/>
    </location>
</feature>
<evidence type="ECO:0000256" key="8">
    <source>
        <dbReference type="ARBA" id="ARBA00022833"/>
    </source>
</evidence>
<comment type="catalytic activity">
    <reaction evidence="12">
        <text>2,5-diamino-6-hydroxy-4-(5-phosphoribosylamino)-pyrimidine + H2O + H(+) = 5-amino-6-(5-phospho-D-ribosylamino)uracil + NH4(+)</text>
        <dbReference type="Rhea" id="RHEA:21868"/>
        <dbReference type="ChEBI" id="CHEBI:15377"/>
        <dbReference type="ChEBI" id="CHEBI:15378"/>
        <dbReference type="ChEBI" id="CHEBI:28938"/>
        <dbReference type="ChEBI" id="CHEBI:58453"/>
        <dbReference type="ChEBI" id="CHEBI:58614"/>
        <dbReference type="EC" id="3.5.4.26"/>
    </reaction>
</comment>
<dbReference type="EMBL" id="JABSNO010000009">
    <property type="protein sequence ID" value="NRS92452.1"/>
    <property type="molecule type" value="Genomic_DNA"/>
</dbReference>
<keyword evidence="10 12" id="KW-0560">Oxidoreductase</keyword>
<dbReference type="SUPFAM" id="SSF53597">
    <property type="entry name" value="Dihydrofolate reductase-like"/>
    <property type="match status" value="1"/>
</dbReference>
<dbReference type="InterPro" id="IPR016193">
    <property type="entry name" value="Cytidine_deaminase-like"/>
</dbReference>
<evidence type="ECO:0000256" key="10">
    <source>
        <dbReference type="ARBA" id="ARBA00023002"/>
    </source>
</evidence>
<dbReference type="PIRSF" id="PIRSF006769">
    <property type="entry name" value="RibD"/>
    <property type="match status" value="1"/>
</dbReference>
<evidence type="ECO:0000256" key="11">
    <source>
        <dbReference type="ARBA" id="ARBA00023268"/>
    </source>
</evidence>
<dbReference type="InterPro" id="IPR002125">
    <property type="entry name" value="CMP_dCMP_dom"/>
</dbReference>
<dbReference type="EC" id="3.5.4.26" evidence="12"/>
<comment type="similarity">
    <text evidence="5 12">In the C-terminal section; belongs to the HTP reductase family.</text>
</comment>
<comment type="pathway">
    <text evidence="3 12">Cofactor biosynthesis; riboflavin biosynthesis; 5-amino-6-(D-ribitylamino)uracil from GTP: step 3/4.</text>
</comment>
<evidence type="ECO:0000256" key="15">
    <source>
        <dbReference type="PIRSR" id="PIRSR006769-3"/>
    </source>
</evidence>
<dbReference type="Gene3D" id="3.40.140.10">
    <property type="entry name" value="Cytidine Deaminase, domain 2"/>
    <property type="match status" value="1"/>
</dbReference>
<comment type="pathway">
    <text evidence="2 12">Cofactor biosynthesis; riboflavin biosynthesis; 5-amino-6-(D-ribitylamino)uracil from GTP: step 2/4.</text>
</comment>
<keyword evidence="12 17" id="KW-0378">Hydrolase</keyword>
<evidence type="ECO:0000256" key="14">
    <source>
        <dbReference type="PIRSR" id="PIRSR006769-2"/>
    </source>
</evidence>
<comment type="similarity">
    <text evidence="4 12">In the N-terminal section; belongs to the cytidine and deoxycytidylate deaminase family.</text>
</comment>
<gene>
    <name evidence="17" type="ORF">HNQ03_001527</name>
</gene>
<dbReference type="PANTHER" id="PTHR38011:SF7">
    <property type="entry name" value="2,5-DIAMINO-6-RIBOSYLAMINO-4(3H)-PYRIMIDINONE 5'-PHOSPHATE REDUCTASE"/>
    <property type="match status" value="1"/>
</dbReference>
<dbReference type="GO" id="GO:0008270">
    <property type="term" value="F:zinc ion binding"/>
    <property type="evidence" value="ECO:0007669"/>
    <property type="project" value="InterPro"/>
</dbReference>
<organism evidence="17 18">
    <name type="scientific">Frigoriflavimonas asaccharolytica</name>
    <dbReference type="NCBI Taxonomy" id="2735899"/>
    <lineage>
        <taxon>Bacteria</taxon>
        <taxon>Pseudomonadati</taxon>
        <taxon>Bacteroidota</taxon>
        <taxon>Flavobacteriia</taxon>
        <taxon>Flavobacteriales</taxon>
        <taxon>Weeksellaceae</taxon>
        <taxon>Frigoriflavimonas</taxon>
    </lineage>
</organism>
<evidence type="ECO:0000256" key="3">
    <source>
        <dbReference type="ARBA" id="ARBA00004910"/>
    </source>
</evidence>
<evidence type="ECO:0000256" key="2">
    <source>
        <dbReference type="ARBA" id="ARBA00004882"/>
    </source>
</evidence>
<accession>A0A8J8GB63</accession>
<dbReference type="CDD" id="cd01284">
    <property type="entry name" value="Riboflavin_deaminase-reductase"/>
    <property type="match status" value="1"/>
</dbReference>
<keyword evidence="11" id="KW-0511">Multifunctional enzyme</keyword>
<name>A0A8J8GB63_9FLAO</name>
<dbReference type="InterPro" id="IPR016192">
    <property type="entry name" value="APOBEC/CMP_deaminase_Zn-bd"/>
</dbReference>
<keyword evidence="8 12" id="KW-0862">Zinc</keyword>
<evidence type="ECO:0000313" key="17">
    <source>
        <dbReference type="EMBL" id="NRS92452.1"/>
    </source>
</evidence>
<feature type="binding site" evidence="14">
    <location>
        <position position="157"/>
    </location>
    <ligand>
        <name>NADP(+)</name>
        <dbReference type="ChEBI" id="CHEBI:58349"/>
    </ligand>
</feature>
<feature type="binding site" evidence="14">
    <location>
        <position position="206"/>
    </location>
    <ligand>
        <name>substrate</name>
    </ligand>
</feature>
<comment type="caution">
    <text evidence="17">The sequence shown here is derived from an EMBL/GenBank/DDBJ whole genome shotgun (WGS) entry which is preliminary data.</text>
</comment>
<keyword evidence="9 12" id="KW-0521">NADP</keyword>
<protein>
    <recommendedName>
        <fullName evidence="12">Riboflavin biosynthesis protein RibD</fullName>
    </recommendedName>
    <domain>
        <recommendedName>
            <fullName evidence="12">Diaminohydroxyphosphoribosylaminopyrimidine deaminase</fullName>
            <shortName evidence="12">DRAP deaminase</shortName>
            <ecNumber evidence="12">3.5.4.26</ecNumber>
        </recommendedName>
        <alternativeName>
            <fullName evidence="12">Riboflavin-specific deaminase</fullName>
        </alternativeName>
    </domain>
    <domain>
        <recommendedName>
            <fullName evidence="12">5-amino-6-(5-phosphoribosylamino)uracil reductase</fullName>
            <ecNumber evidence="12">1.1.1.193</ecNumber>
        </recommendedName>
        <alternativeName>
            <fullName evidence="12">HTP reductase</fullName>
        </alternativeName>
    </domain>
</protein>
<evidence type="ECO:0000256" key="4">
    <source>
        <dbReference type="ARBA" id="ARBA00005259"/>
    </source>
</evidence>
<dbReference type="InterPro" id="IPR004794">
    <property type="entry name" value="Eubact_RibD"/>
</dbReference>
<evidence type="ECO:0000256" key="9">
    <source>
        <dbReference type="ARBA" id="ARBA00022857"/>
    </source>
</evidence>
<dbReference type="UniPathway" id="UPA00275">
    <property type="reaction ID" value="UER00401"/>
</dbReference>
<feature type="binding site" evidence="15">
    <location>
        <position position="87"/>
    </location>
    <ligand>
        <name>Zn(2+)</name>
        <dbReference type="ChEBI" id="CHEBI:29105"/>
        <note>catalytic</note>
    </ligand>
</feature>
<comment type="catalytic activity">
    <reaction evidence="12">
        <text>5-amino-6-(5-phospho-D-ribitylamino)uracil + NADP(+) = 5-amino-6-(5-phospho-D-ribosylamino)uracil + NADPH + H(+)</text>
        <dbReference type="Rhea" id="RHEA:17845"/>
        <dbReference type="ChEBI" id="CHEBI:15378"/>
        <dbReference type="ChEBI" id="CHEBI:57783"/>
        <dbReference type="ChEBI" id="CHEBI:58349"/>
        <dbReference type="ChEBI" id="CHEBI:58421"/>
        <dbReference type="ChEBI" id="CHEBI:58453"/>
        <dbReference type="EC" id="1.1.1.193"/>
    </reaction>
</comment>
<feature type="binding site" evidence="14">
    <location>
        <position position="283"/>
    </location>
    <ligand>
        <name>substrate</name>
    </ligand>
</feature>
<evidence type="ECO:0000256" key="7">
    <source>
        <dbReference type="ARBA" id="ARBA00022723"/>
    </source>
</evidence>
<dbReference type="EC" id="1.1.1.193" evidence="12"/>
<evidence type="ECO:0000256" key="5">
    <source>
        <dbReference type="ARBA" id="ARBA00007417"/>
    </source>
</evidence>
<evidence type="ECO:0000256" key="6">
    <source>
        <dbReference type="ARBA" id="ARBA00022619"/>
    </source>
</evidence>
<evidence type="ECO:0000256" key="13">
    <source>
        <dbReference type="PIRSR" id="PIRSR006769-1"/>
    </source>
</evidence>
<dbReference type="GO" id="GO:0009231">
    <property type="term" value="P:riboflavin biosynthetic process"/>
    <property type="evidence" value="ECO:0007669"/>
    <property type="project" value="UniProtKB-UniPathway"/>
</dbReference>
<evidence type="ECO:0000256" key="1">
    <source>
        <dbReference type="ARBA" id="ARBA00002151"/>
    </source>
</evidence>
<feature type="binding site" evidence="14">
    <location>
        <position position="209"/>
    </location>
    <ligand>
        <name>substrate</name>
    </ligand>
</feature>
<dbReference type="Gene3D" id="3.40.430.10">
    <property type="entry name" value="Dihydrofolate Reductase, subunit A"/>
    <property type="match status" value="1"/>
</dbReference>
<feature type="binding site" evidence="15">
    <location>
        <position position="78"/>
    </location>
    <ligand>
        <name>Zn(2+)</name>
        <dbReference type="ChEBI" id="CHEBI:29105"/>
        <note>catalytic</note>
    </ligand>
</feature>
<dbReference type="PROSITE" id="PS00903">
    <property type="entry name" value="CYT_DCMP_DEAMINASES_1"/>
    <property type="match status" value="1"/>
</dbReference>
<comment type="cofactor">
    <cofactor evidence="12 15">
        <name>Zn(2+)</name>
        <dbReference type="ChEBI" id="CHEBI:29105"/>
    </cofactor>
    <text evidence="12 15">Binds 1 zinc ion.</text>
</comment>
<sequence length="341" mass="38580">MKEEDIYIGRCIQLAKKALGNTYPNPLVGAVIIHDGKIIGEGYHKKAGEPHAEINAINSVEVLSLLPESTIYVSLEPCAHFGKTPPCALKLKEIGFKKVVIGCRDSHGKVDGKGIEILKNAGIEVQSGILEKECRDLNKRFFCFHEKKRPYIILKWAQSADGFLDKDFLPTAIGNSLTKQFVHQLRSEEHAILVGTNTAIVDNPSLTTREIEGRNPTRILLDFDLKVSKDSEIFNNEAPTLVFNQIKNEEIGNLKFIKIEKENLLQNLLQKLYEEQIQSVIIEGGSYTLQKFINENLWDETIIIKNNELLVENGTKAPTFEGKLQYSKKFLDCDIEFYKNY</sequence>
<evidence type="ECO:0000256" key="12">
    <source>
        <dbReference type="PIRNR" id="PIRNR006769"/>
    </source>
</evidence>
<evidence type="ECO:0000259" key="16">
    <source>
        <dbReference type="PROSITE" id="PS51747"/>
    </source>
</evidence>
<dbReference type="PROSITE" id="PS51747">
    <property type="entry name" value="CYT_DCMP_DEAMINASES_2"/>
    <property type="match status" value="1"/>
</dbReference>
<dbReference type="Pfam" id="PF00383">
    <property type="entry name" value="dCMP_cyt_deam_1"/>
    <property type="match status" value="1"/>
</dbReference>
<dbReference type="Pfam" id="PF01872">
    <property type="entry name" value="RibD_C"/>
    <property type="match status" value="1"/>
</dbReference>
<dbReference type="SUPFAM" id="SSF53927">
    <property type="entry name" value="Cytidine deaminase-like"/>
    <property type="match status" value="1"/>
</dbReference>
<dbReference type="InterPro" id="IPR002734">
    <property type="entry name" value="RibDG_C"/>
</dbReference>
<dbReference type="InterPro" id="IPR024072">
    <property type="entry name" value="DHFR-like_dom_sf"/>
</dbReference>
<feature type="binding site" evidence="14">
    <location>
        <position position="202"/>
    </location>
    <ligand>
        <name>NADP(+)</name>
        <dbReference type="ChEBI" id="CHEBI:58349"/>
    </ligand>
</feature>
<dbReference type="PANTHER" id="PTHR38011">
    <property type="entry name" value="DIHYDROFOLATE REDUCTASE FAMILY PROTEIN (AFU_ORTHOLOGUE AFUA_8G06820)"/>
    <property type="match status" value="1"/>
</dbReference>
<evidence type="ECO:0000313" key="18">
    <source>
        <dbReference type="Proteomes" id="UP000610746"/>
    </source>
</evidence>
<dbReference type="RefSeq" id="WP_173779059.1">
    <property type="nucleotide sequence ID" value="NZ_JABSNO010000009.1"/>
</dbReference>
<dbReference type="AlphaFoldDB" id="A0A8J8GB63"/>
<comment type="function">
    <text evidence="1 12">Converts 2,5-diamino-6-(ribosylamino)-4(3h)-pyrimidinone 5'-phosphate into 5-amino-6-(ribosylamino)-2,4(1h,3h)-pyrimidinedione 5'-phosphate.</text>
</comment>
<dbReference type="NCBIfam" id="TIGR00326">
    <property type="entry name" value="eubact_ribD"/>
    <property type="match status" value="1"/>
</dbReference>
<keyword evidence="6 12" id="KW-0686">Riboflavin biosynthesis</keyword>
<feature type="binding site" evidence="14">
    <location>
        <position position="198"/>
    </location>
    <ligand>
        <name>NADP(+)</name>
        <dbReference type="ChEBI" id="CHEBI:58349"/>
    </ligand>
</feature>
<dbReference type="Proteomes" id="UP000610746">
    <property type="component" value="Unassembled WGS sequence"/>
</dbReference>
<dbReference type="InterPro" id="IPR050765">
    <property type="entry name" value="Riboflavin_Biosynth_HTPR"/>
</dbReference>